<keyword evidence="6 11" id="KW-0067">ATP-binding</keyword>
<dbReference type="EMBL" id="VOHM01000015">
    <property type="protein sequence ID" value="TWT24579.1"/>
    <property type="molecule type" value="Genomic_DNA"/>
</dbReference>
<dbReference type="GO" id="GO:0005886">
    <property type="term" value="C:plasma membrane"/>
    <property type="evidence" value="ECO:0007669"/>
    <property type="project" value="UniProtKB-SubCell"/>
</dbReference>
<accession>A0A5C5UF94</accession>
<evidence type="ECO:0000256" key="6">
    <source>
        <dbReference type="ARBA" id="ARBA00022840"/>
    </source>
</evidence>
<reference evidence="11 12" key="1">
    <citation type="submission" date="2019-08" db="EMBL/GenBank/DDBJ databases">
        <authorList>
            <person name="Lei W."/>
        </authorList>
    </citation>
    <scope>NUCLEOTIDE SEQUENCE [LARGE SCALE GENOMIC DNA]</scope>
    <source>
        <strain evidence="11 12">CCUG 58627</strain>
    </source>
</reference>
<evidence type="ECO:0000313" key="12">
    <source>
        <dbReference type="Proteomes" id="UP000320791"/>
    </source>
</evidence>
<proteinExistence type="predicted"/>
<dbReference type="AlphaFoldDB" id="A0A5C5UF94"/>
<dbReference type="FunFam" id="3.40.50.300:FF:000134">
    <property type="entry name" value="Iron-enterobactin ABC transporter ATP-binding protein"/>
    <property type="match status" value="1"/>
</dbReference>
<keyword evidence="9" id="KW-0472">Membrane</keyword>
<evidence type="ECO:0000256" key="8">
    <source>
        <dbReference type="ARBA" id="ARBA00023065"/>
    </source>
</evidence>
<dbReference type="OrthoDB" id="3579586at2"/>
<comment type="subcellular location">
    <subcellularLocation>
        <location evidence="1">Cell membrane</location>
        <topology evidence="1">Peripheral membrane protein</topology>
    </subcellularLocation>
</comment>
<evidence type="ECO:0000313" key="11">
    <source>
        <dbReference type="EMBL" id="TWT24579.1"/>
    </source>
</evidence>
<dbReference type="InterPro" id="IPR003593">
    <property type="entry name" value="AAA+_ATPase"/>
</dbReference>
<name>A0A5C5UF94_9CORY</name>
<evidence type="ECO:0000256" key="5">
    <source>
        <dbReference type="ARBA" id="ARBA00022741"/>
    </source>
</evidence>
<feature type="domain" description="ABC transporter" evidence="10">
    <location>
        <begin position="2"/>
        <end position="236"/>
    </location>
</feature>
<keyword evidence="7" id="KW-0408">Iron</keyword>
<dbReference type="SUPFAM" id="SSF52540">
    <property type="entry name" value="P-loop containing nucleoside triphosphate hydrolases"/>
    <property type="match status" value="1"/>
</dbReference>
<dbReference type="PANTHER" id="PTHR42771">
    <property type="entry name" value="IRON(3+)-HYDROXAMATE IMPORT ATP-BINDING PROTEIN FHUC"/>
    <property type="match status" value="1"/>
</dbReference>
<keyword evidence="12" id="KW-1185">Reference proteome</keyword>
<dbReference type="SMART" id="SM00382">
    <property type="entry name" value="AAA"/>
    <property type="match status" value="1"/>
</dbReference>
<evidence type="ECO:0000256" key="2">
    <source>
        <dbReference type="ARBA" id="ARBA00022448"/>
    </source>
</evidence>
<dbReference type="RefSeq" id="WP_146324570.1">
    <property type="nucleotide sequence ID" value="NZ_BAABLR010000020.1"/>
</dbReference>
<dbReference type="Pfam" id="PF00005">
    <property type="entry name" value="ABC_tran"/>
    <property type="match status" value="1"/>
</dbReference>
<evidence type="ECO:0000256" key="1">
    <source>
        <dbReference type="ARBA" id="ARBA00004202"/>
    </source>
</evidence>
<evidence type="ECO:0000256" key="7">
    <source>
        <dbReference type="ARBA" id="ARBA00023004"/>
    </source>
</evidence>
<dbReference type="Gene3D" id="3.40.50.300">
    <property type="entry name" value="P-loop containing nucleotide triphosphate hydrolases"/>
    <property type="match status" value="1"/>
</dbReference>
<evidence type="ECO:0000256" key="3">
    <source>
        <dbReference type="ARBA" id="ARBA00022475"/>
    </source>
</evidence>
<dbReference type="PROSITE" id="PS00211">
    <property type="entry name" value="ABC_TRANSPORTER_1"/>
    <property type="match status" value="1"/>
</dbReference>
<keyword evidence="2" id="KW-0813">Transport</keyword>
<dbReference type="PROSITE" id="PS50893">
    <property type="entry name" value="ABC_TRANSPORTER_2"/>
    <property type="match status" value="1"/>
</dbReference>
<sequence length="251" mass="27704">MISIKNVSKAYDGTTVVNDVSLDIPRGGVISVIGPNGAGKSTLLSIVARLLDADSGTVTVDGQDVTTTKSKDLAQIMAVLRQENRIAVRLTVRELVEFGRFPHSGGRLTPECQEAVTRAMQYLDLEKYADRALDELSGGQRQRAFVAMVLAQETEYVLLDEPLNNLDIKHSLAMMRLLRRAADELGRTVVIVIHDINYAAAFSDRIVAMKRGSLVHSCTPKEFMTAENLEALYDVEMRVMDVDGRPMAVYF</sequence>
<dbReference type="GO" id="GO:0005524">
    <property type="term" value="F:ATP binding"/>
    <property type="evidence" value="ECO:0007669"/>
    <property type="project" value="UniProtKB-KW"/>
</dbReference>
<evidence type="ECO:0000256" key="9">
    <source>
        <dbReference type="ARBA" id="ARBA00023136"/>
    </source>
</evidence>
<dbReference type="Proteomes" id="UP000320791">
    <property type="component" value="Unassembled WGS sequence"/>
</dbReference>
<dbReference type="InterPro" id="IPR027417">
    <property type="entry name" value="P-loop_NTPase"/>
</dbReference>
<keyword evidence="5" id="KW-0547">Nucleotide-binding</keyword>
<keyword evidence="4" id="KW-0410">Iron transport</keyword>
<dbReference type="InterPro" id="IPR051535">
    <property type="entry name" value="Siderophore_ABC-ATPase"/>
</dbReference>
<evidence type="ECO:0000259" key="10">
    <source>
        <dbReference type="PROSITE" id="PS50893"/>
    </source>
</evidence>
<dbReference type="PANTHER" id="PTHR42771:SF3">
    <property type="entry name" value="PETROBACTIN IMPORT ATP-BINDING PROTEIN YCLP"/>
    <property type="match status" value="1"/>
</dbReference>
<gene>
    <name evidence="11" type="ORF">FRX94_07835</name>
</gene>
<dbReference type="GO" id="GO:0006826">
    <property type="term" value="P:iron ion transport"/>
    <property type="evidence" value="ECO:0007669"/>
    <property type="project" value="UniProtKB-KW"/>
</dbReference>
<dbReference type="CDD" id="cd03214">
    <property type="entry name" value="ABC_Iron-Siderophores_B12_Hemin"/>
    <property type="match status" value="1"/>
</dbReference>
<evidence type="ECO:0000256" key="4">
    <source>
        <dbReference type="ARBA" id="ARBA00022496"/>
    </source>
</evidence>
<dbReference type="GO" id="GO:0016887">
    <property type="term" value="F:ATP hydrolysis activity"/>
    <property type="evidence" value="ECO:0007669"/>
    <property type="project" value="InterPro"/>
</dbReference>
<dbReference type="InterPro" id="IPR003439">
    <property type="entry name" value="ABC_transporter-like_ATP-bd"/>
</dbReference>
<dbReference type="InterPro" id="IPR017871">
    <property type="entry name" value="ABC_transporter-like_CS"/>
</dbReference>
<protein>
    <submittedName>
        <fullName evidence="11">ATP-binding cassette domain-containing protein</fullName>
    </submittedName>
</protein>
<organism evidence="11 12">
    <name type="scientific">Corynebacterium canis</name>
    <dbReference type="NCBI Taxonomy" id="679663"/>
    <lineage>
        <taxon>Bacteria</taxon>
        <taxon>Bacillati</taxon>
        <taxon>Actinomycetota</taxon>
        <taxon>Actinomycetes</taxon>
        <taxon>Mycobacteriales</taxon>
        <taxon>Corynebacteriaceae</taxon>
        <taxon>Corynebacterium</taxon>
    </lineage>
</organism>
<keyword evidence="3" id="KW-1003">Cell membrane</keyword>
<keyword evidence="8" id="KW-0406">Ion transport</keyword>
<comment type="caution">
    <text evidence="11">The sequence shown here is derived from an EMBL/GenBank/DDBJ whole genome shotgun (WGS) entry which is preliminary data.</text>
</comment>